<feature type="compositionally biased region" description="Basic residues" evidence="1">
    <location>
        <begin position="44"/>
        <end position="78"/>
    </location>
</feature>
<sequence length="197" mass="23132">NEVLDKVREKLVHIEAEDQQPENKNNLSREDQQQQQQTQIQHTKPQRNHHHHQPPLLQHHHHHHHHHQQHLYHHLRRPSRSEEPRDATATLRKWKKSKVVRHLSSESESSDQSEAVVETREPIQPQVTTALHSSELHLKTTAAEFPISGAVVEGGGPVTVVDQPVKQRARLKLAQILYKEARRRRQKYVEELQNQQE</sequence>
<feature type="compositionally biased region" description="Basic and acidic residues" evidence="1">
    <location>
        <begin position="1"/>
        <end position="16"/>
    </location>
</feature>
<organism evidence="2 3">
    <name type="scientific">Aphis craccivora</name>
    <name type="common">Cowpea aphid</name>
    <dbReference type="NCBI Taxonomy" id="307492"/>
    <lineage>
        <taxon>Eukaryota</taxon>
        <taxon>Metazoa</taxon>
        <taxon>Ecdysozoa</taxon>
        <taxon>Arthropoda</taxon>
        <taxon>Hexapoda</taxon>
        <taxon>Insecta</taxon>
        <taxon>Pterygota</taxon>
        <taxon>Neoptera</taxon>
        <taxon>Paraneoptera</taxon>
        <taxon>Hemiptera</taxon>
        <taxon>Sternorrhyncha</taxon>
        <taxon>Aphidomorpha</taxon>
        <taxon>Aphidoidea</taxon>
        <taxon>Aphididae</taxon>
        <taxon>Aphidini</taxon>
        <taxon>Aphis</taxon>
        <taxon>Aphis</taxon>
    </lineage>
</organism>
<evidence type="ECO:0000256" key="1">
    <source>
        <dbReference type="SAM" id="MobiDB-lite"/>
    </source>
</evidence>
<name>A0A6G0YB59_APHCR</name>
<evidence type="ECO:0000313" key="2">
    <source>
        <dbReference type="EMBL" id="KAF0752317.1"/>
    </source>
</evidence>
<proteinExistence type="predicted"/>
<feature type="region of interest" description="Disordered" evidence="1">
    <location>
        <begin position="1"/>
        <end position="117"/>
    </location>
</feature>
<feature type="non-terminal residue" evidence="2">
    <location>
        <position position="197"/>
    </location>
</feature>
<feature type="non-terminal residue" evidence="2">
    <location>
        <position position="1"/>
    </location>
</feature>
<reference evidence="2 3" key="1">
    <citation type="submission" date="2019-08" db="EMBL/GenBank/DDBJ databases">
        <title>Whole genome of Aphis craccivora.</title>
        <authorList>
            <person name="Voronova N.V."/>
            <person name="Shulinski R.S."/>
            <person name="Bandarenka Y.V."/>
            <person name="Zhorov D.G."/>
            <person name="Warner D."/>
        </authorList>
    </citation>
    <scope>NUCLEOTIDE SEQUENCE [LARGE SCALE GENOMIC DNA]</scope>
    <source>
        <strain evidence="2">180601</strain>
        <tissue evidence="2">Whole Body</tissue>
    </source>
</reference>
<feature type="compositionally biased region" description="Basic residues" evidence="1">
    <location>
        <begin position="92"/>
        <end position="101"/>
    </location>
</feature>
<dbReference type="AlphaFoldDB" id="A0A6G0YB59"/>
<keyword evidence="3" id="KW-1185">Reference proteome</keyword>
<keyword evidence="2" id="KW-0812">Transmembrane</keyword>
<accession>A0A6G0YB59</accession>
<dbReference type="EMBL" id="VUJU01005092">
    <property type="protein sequence ID" value="KAF0752317.1"/>
    <property type="molecule type" value="Genomic_DNA"/>
</dbReference>
<protein>
    <submittedName>
        <fullName evidence="2">Transmembrane channel-like protein 3</fullName>
    </submittedName>
</protein>
<feature type="compositionally biased region" description="Low complexity" evidence="1">
    <location>
        <begin position="106"/>
        <end position="116"/>
    </location>
</feature>
<evidence type="ECO:0000313" key="3">
    <source>
        <dbReference type="Proteomes" id="UP000478052"/>
    </source>
</evidence>
<keyword evidence="2" id="KW-0472">Membrane</keyword>
<comment type="caution">
    <text evidence="2">The sequence shown here is derived from an EMBL/GenBank/DDBJ whole genome shotgun (WGS) entry which is preliminary data.</text>
</comment>
<gene>
    <name evidence="2" type="ORF">FWK35_00039317</name>
</gene>
<dbReference type="Proteomes" id="UP000478052">
    <property type="component" value="Unassembled WGS sequence"/>
</dbReference>